<dbReference type="Proteomes" id="UP001139150">
    <property type="component" value="Unassembled WGS sequence"/>
</dbReference>
<keyword evidence="3" id="KW-1185">Reference proteome</keyword>
<dbReference type="EMBL" id="JAKRYL010000001">
    <property type="protein sequence ID" value="MCL7745514.1"/>
    <property type="molecule type" value="Genomic_DNA"/>
</dbReference>
<dbReference type="InterPro" id="IPR018745">
    <property type="entry name" value="MpsC"/>
</dbReference>
<dbReference type="RefSeq" id="WP_250094456.1">
    <property type="nucleotide sequence ID" value="NZ_JAKRYL010000001.1"/>
</dbReference>
<name>A0A9X2CR92_9BACI</name>
<gene>
    <name evidence="2" type="ORF">MF646_00120</name>
</gene>
<protein>
    <submittedName>
        <fullName evidence="2">DUF2294 domain-containing protein</fullName>
    </submittedName>
</protein>
<organism evidence="2 3">
    <name type="scientific">Halalkalibacter alkaliphilus</name>
    <dbReference type="NCBI Taxonomy" id="2917993"/>
    <lineage>
        <taxon>Bacteria</taxon>
        <taxon>Bacillati</taxon>
        <taxon>Bacillota</taxon>
        <taxon>Bacilli</taxon>
        <taxon>Bacillales</taxon>
        <taxon>Bacillaceae</taxon>
        <taxon>Halalkalibacter</taxon>
    </lineage>
</organism>
<feature type="domain" description="Na+-translocating membrane potential-generating system MpsC" evidence="1">
    <location>
        <begin position="4"/>
        <end position="113"/>
    </location>
</feature>
<evidence type="ECO:0000259" key="1">
    <source>
        <dbReference type="Pfam" id="PF10057"/>
    </source>
</evidence>
<sequence>MNKTKGATESEISKALIQWQKEYLGRGPIAVKTDILRDLVIVILRGILTPAEYALCKDREGVLLIKKTRTDLIESGVEDLKRLIFNITDEEVVSFHTDVSTKTGERMMTFKLASNLEKKY</sequence>
<dbReference type="Pfam" id="PF10057">
    <property type="entry name" value="MpsC"/>
    <property type="match status" value="1"/>
</dbReference>
<dbReference type="AlphaFoldDB" id="A0A9X2CR92"/>
<accession>A0A9X2CR92</accession>
<evidence type="ECO:0000313" key="2">
    <source>
        <dbReference type="EMBL" id="MCL7745514.1"/>
    </source>
</evidence>
<proteinExistence type="predicted"/>
<reference evidence="2" key="1">
    <citation type="submission" date="2022-02" db="EMBL/GenBank/DDBJ databases">
        <title>Halalkalibacter sp. nov. isolated from Lonar Lake, India.</title>
        <authorList>
            <person name="Joshi A."/>
            <person name="Thite S."/>
            <person name="Lodha T."/>
        </authorList>
    </citation>
    <scope>NUCLEOTIDE SEQUENCE</scope>
    <source>
        <strain evidence="2">MEB205</strain>
    </source>
</reference>
<evidence type="ECO:0000313" key="3">
    <source>
        <dbReference type="Proteomes" id="UP001139150"/>
    </source>
</evidence>
<comment type="caution">
    <text evidence="2">The sequence shown here is derived from an EMBL/GenBank/DDBJ whole genome shotgun (WGS) entry which is preliminary data.</text>
</comment>